<evidence type="ECO:0000256" key="2">
    <source>
        <dbReference type="ARBA" id="ARBA00022562"/>
    </source>
</evidence>
<keyword evidence="10" id="KW-0378">Hydrolase</keyword>
<evidence type="ECO:0000259" key="13">
    <source>
        <dbReference type="PROSITE" id="PS52020"/>
    </source>
</evidence>
<keyword evidence="8" id="KW-0547">Nucleotide-binding</keyword>
<dbReference type="PROSITE" id="PS52020">
    <property type="entry name" value="CRESS_DNA_REP"/>
    <property type="match status" value="1"/>
</dbReference>
<dbReference type="GO" id="GO:0006260">
    <property type="term" value="P:DNA replication"/>
    <property type="evidence" value="ECO:0007669"/>
    <property type="project" value="UniProtKB-KW"/>
</dbReference>
<evidence type="ECO:0000256" key="12">
    <source>
        <dbReference type="ARBA" id="ARBA00023125"/>
    </source>
</evidence>
<accession>A0A8A4XDC4</accession>
<evidence type="ECO:0000256" key="8">
    <source>
        <dbReference type="ARBA" id="ARBA00022741"/>
    </source>
</evidence>
<dbReference type="GO" id="GO:0016787">
    <property type="term" value="F:hydrolase activity"/>
    <property type="evidence" value="ECO:0007669"/>
    <property type="project" value="UniProtKB-KW"/>
</dbReference>
<dbReference type="InterPro" id="IPR049912">
    <property type="entry name" value="CRESS_DNA_REP"/>
</dbReference>
<organism evidence="14">
    <name type="scientific">Turdus hortulorum Genomoviridae sp</name>
    <dbReference type="NCBI Taxonomy" id="2814995"/>
    <lineage>
        <taxon>Viruses</taxon>
        <taxon>Monodnaviria</taxon>
        <taxon>Shotokuvirae</taxon>
        <taxon>Cressdnaviricota</taxon>
        <taxon>Repensiviricetes</taxon>
        <taxon>Geplafuvirales</taxon>
        <taxon>Genomoviridae</taxon>
    </lineage>
</organism>
<protein>
    <submittedName>
        <fullName evidence="14">Replication-associated protein</fullName>
    </submittedName>
</protein>
<dbReference type="EMBL" id="MW183006">
    <property type="protein sequence ID" value="QTE03669.1"/>
    <property type="molecule type" value="Genomic_DNA"/>
</dbReference>
<proteinExistence type="predicted"/>
<dbReference type="GO" id="GO:0003677">
    <property type="term" value="F:DNA binding"/>
    <property type="evidence" value="ECO:0007669"/>
    <property type="project" value="UniProtKB-KW"/>
</dbReference>
<feature type="domain" description="CRESS-DNA virus Rep endonuclease" evidence="13">
    <location>
        <begin position="17"/>
        <end position="124"/>
    </location>
</feature>
<evidence type="ECO:0000313" key="14">
    <source>
        <dbReference type="EMBL" id="QTE03669.1"/>
    </source>
</evidence>
<evidence type="ECO:0000256" key="10">
    <source>
        <dbReference type="ARBA" id="ARBA00022801"/>
    </source>
</evidence>
<evidence type="ECO:0000256" key="7">
    <source>
        <dbReference type="ARBA" id="ARBA00022723"/>
    </source>
</evidence>
<keyword evidence="4" id="KW-0548">Nucleotidyltransferase</keyword>
<name>A0A8A4XDC4_9VIRU</name>
<evidence type="ECO:0000256" key="3">
    <source>
        <dbReference type="ARBA" id="ARBA00022679"/>
    </source>
</evidence>
<evidence type="ECO:0000256" key="11">
    <source>
        <dbReference type="ARBA" id="ARBA00023124"/>
    </source>
</evidence>
<evidence type="ECO:0000256" key="5">
    <source>
        <dbReference type="ARBA" id="ARBA00022705"/>
    </source>
</evidence>
<evidence type="ECO:0000256" key="4">
    <source>
        <dbReference type="ARBA" id="ARBA00022695"/>
    </source>
</evidence>
<sequence>MIILVYIGLLRLTMTFQCNARYFLVTYAQCGDLDGFAVMDLFSSLGAECIIGRELHEDEGIHLHAFVDFGTKFRGKGNEIFDVEGCHPNIQSVGRTPWKAFDYAIKDGDVICGGADRPIESSNSGASTYDKWLEISSATTRTEFWELVFRLDPKAGCCNHTSLAKYADWRFAVDPPSYEHPGGITFVDGDVDGRDEWVRQAELGSDRTGGSHVYIMGLVSGAELMKATEADYAVFDDMRGGFKYWPSFKEWLGCQAYVTVKVLYREPALVKWNKPTIYVANSDPREEVGVTDVEIEWLNQNCHFIHVEEPIFRASTPSE</sequence>
<dbReference type="SUPFAM" id="SSF55464">
    <property type="entry name" value="Origin of replication-binding domain, RBD-like"/>
    <property type="match status" value="1"/>
</dbReference>
<dbReference type="Pfam" id="PF00799">
    <property type="entry name" value="Gemini_AL1"/>
    <property type="match status" value="1"/>
</dbReference>
<dbReference type="GO" id="GO:0000166">
    <property type="term" value="F:nucleotide binding"/>
    <property type="evidence" value="ECO:0007669"/>
    <property type="project" value="UniProtKB-KW"/>
</dbReference>
<dbReference type="GO" id="GO:0016779">
    <property type="term" value="F:nucleotidyltransferase activity"/>
    <property type="evidence" value="ECO:0007669"/>
    <property type="project" value="UniProtKB-KW"/>
</dbReference>
<keyword evidence="11" id="KW-0190">Covalent protein-DNA linkage</keyword>
<dbReference type="Gene3D" id="3.40.1310.20">
    <property type="match status" value="1"/>
</dbReference>
<dbReference type="GO" id="GO:0004519">
    <property type="term" value="F:endonuclease activity"/>
    <property type="evidence" value="ECO:0007669"/>
    <property type="project" value="UniProtKB-KW"/>
</dbReference>
<keyword evidence="5" id="KW-0235">DNA replication</keyword>
<evidence type="ECO:0000256" key="6">
    <source>
        <dbReference type="ARBA" id="ARBA00022722"/>
    </source>
</evidence>
<keyword evidence="9" id="KW-0255">Endonuclease</keyword>
<keyword evidence="7" id="KW-0479">Metal-binding</keyword>
<keyword evidence="3" id="KW-0808">Transferase</keyword>
<comment type="subcellular location">
    <subcellularLocation>
        <location evidence="1">Host nucleus</location>
    </subcellularLocation>
</comment>
<keyword evidence="12" id="KW-0238">DNA-binding</keyword>
<dbReference type="GO" id="GO:0046872">
    <property type="term" value="F:metal ion binding"/>
    <property type="evidence" value="ECO:0007669"/>
    <property type="project" value="UniProtKB-KW"/>
</dbReference>
<keyword evidence="6" id="KW-0540">Nuclease</keyword>
<dbReference type="GO" id="GO:0042025">
    <property type="term" value="C:host cell nucleus"/>
    <property type="evidence" value="ECO:0007669"/>
    <property type="project" value="UniProtKB-SubCell"/>
</dbReference>
<evidence type="ECO:0000256" key="1">
    <source>
        <dbReference type="ARBA" id="ARBA00004147"/>
    </source>
</evidence>
<keyword evidence="2" id="KW-1048">Host nucleus</keyword>
<reference evidence="14" key="1">
    <citation type="submission" date="2020-10" db="EMBL/GenBank/DDBJ databases">
        <title>CRESS DNA virus dark matter in the feces of wild birds.</title>
        <authorList>
            <person name="Yang S."/>
            <person name="Zhang W."/>
        </authorList>
    </citation>
    <scope>NUCLEOTIDE SEQUENCE</scope>
    <source>
        <strain evidence="14">Gbt104gen35</strain>
    </source>
</reference>
<evidence type="ECO:0000256" key="9">
    <source>
        <dbReference type="ARBA" id="ARBA00022759"/>
    </source>
</evidence>